<accession>A0A2P2KZR6</accession>
<reference evidence="1" key="1">
    <citation type="submission" date="2018-02" db="EMBL/GenBank/DDBJ databases">
        <title>Rhizophora mucronata_Transcriptome.</title>
        <authorList>
            <person name="Meera S.P."/>
            <person name="Sreeshan A."/>
            <person name="Augustine A."/>
        </authorList>
    </citation>
    <scope>NUCLEOTIDE SEQUENCE</scope>
    <source>
        <tissue evidence="1">Leaf</tissue>
    </source>
</reference>
<organism evidence="1">
    <name type="scientific">Rhizophora mucronata</name>
    <name type="common">Asiatic mangrove</name>
    <dbReference type="NCBI Taxonomy" id="61149"/>
    <lineage>
        <taxon>Eukaryota</taxon>
        <taxon>Viridiplantae</taxon>
        <taxon>Streptophyta</taxon>
        <taxon>Embryophyta</taxon>
        <taxon>Tracheophyta</taxon>
        <taxon>Spermatophyta</taxon>
        <taxon>Magnoliopsida</taxon>
        <taxon>eudicotyledons</taxon>
        <taxon>Gunneridae</taxon>
        <taxon>Pentapetalae</taxon>
        <taxon>rosids</taxon>
        <taxon>fabids</taxon>
        <taxon>Malpighiales</taxon>
        <taxon>Rhizophoraceae</taxon>
        <taxon>Rhizophora</taxon>
    </lineage>
</organism>
<protein>
    <submittedName>
        <fullName evidence="1">Uncharacterized protein</fullName>
    </submittedName>
</protein>
<dbReference type="EMBL" id="GGEC01030728">
    <property type="protein sequence ID" value="MBX11212.1"/>
    <property type="molecule type" value="Transcribed_RNA"/>
</dbReference>
<sequence>MRIHEAFSKKRLTNKWVLDVIWSPKFMYTFGMSYEHCQYQKEKVKKKCQ</sequence>
<evidence type="ECO:0000313" key="1">
    <source>
        <dbReference type="EMBL" id="MBX11212.1"/>
    </source>
</evidence>
<proteinExistence type="predicted"/>
<name>A0A2P2KZR6_RHIMU</name>
<dbReference type="AlphaFoldDB" id="A0A2P2KZR6"/>